<keyword evidence="8 10" id="KW-0472">Membrane</keyword>
<evidence type="ECO:0000259" key="11">
    <source>
        <dbReference type="Pfam" id="PF03015"/>
    </source>
</evidence>
<evidence type="ECO:0000256" key="10">
    <source>
        <dbReference type="RuleBase" id="RU363097"/>
    </source>
</evidence>
<evidence type="ECO:0000313" key="13">
    <source>
        <dbReference type="EMBL" id="KAF9413430.1"/>
    </source>
</evidence>
<keyword evidence="14" id="KW-1185">Reference proteome</keyword>
<dbReference type="InterPro" id="IPR033640">
    <property type="entry name" value="FAR_C"/>
</dbReference>
<sequence>MINRDLSSVPSIPEFYRGKTIFISGASGFMGKVLVEKLLYSCPDLDRIYVLLRSKKGVKPEDRLAQIFAAPLFDRLRKERPGFESKVFVIAGDVMELGLGISEEDRALIINRVHIVYHVAASVRFDDPLEYAIRMNLRGTKEMVELAAEIRNLNVFIHVSTSYSNTNRETLEEIIYSPHADWRETLDICETVDPHTLKVLTPKYLGELPNTYTFSKQLAENVVAEYKGIIPVVIIRPSIVISSVDEPVPGWVENFNGPVGILIACGKGILRTMYTDPDLVADYMPVDIAIKSFIVASWIRGTKEFAPTDDLPIYNCCAGKLNTITMKEMITMGKDLAVDYPINDILWVPDGDVTTSKTVYYFKVIFQHLLPAMLVDTILWCAGKKPLLVKIQRRIYIASMALSCYITKQWTFDNKSLVLMRSRIKPEDEKHFFFGIENIEQNKYFVNALKGCKKYLLNEKDEDLPKARRHYKRMVIVDIIVKIIFFSIIFWWILNIDFVQKLISQFTMGFLEERDLCEVPSIPEFYKGKTIFITGGSGFIGKVLIEKLLYSCSELDRIYLLMRNKKGVKSEDRLAQLYATPCFDRLKKKKPGVFESKVFIVSGDVLELGLGLSQEDRALLVNRVNVIFHVAASVRFDDTLKYAAQMNLRGTMQVMELAKEVRDLSSVVHVSTSYSNTNRDPIEEVLYPPLADWRDTLAVCDSADEHTMRVLTPKYLGELPNTYTFTKQLAEHVVAEYKGQLPVIIVRPSIVISSVEEPIPGWIENFNGPVGIFVACGKGIMRTIHTKPDIICDFIPVDPTDDIEIYNCCSGKLNNMLMGDLVEMSKHVSKEIPLDDMLWHTGGTITTNPVYHYLKVLAQHLLPAILVDTLLWLIGKKPMLVKIQRRIYIANLALGYYLTQQWTFDNTNFVQLRSVLKHSDVKQFYYDLETTDLVEYFTKCCLGGRKFLLKEKDEDIPKARAHCKRMMILDQTIQIIFHAVVFWWIKPVIMYFLLFNCLLETYNFKTLSCESTEYMDTENVKDIVNVAAHEYKDLDGVGNDDNNFY</sequence>
<dbReference type="PANTHER" id="PTHR11011:SF24">
    <property type="entry name" value="FATTY ACYL-COA REDUCTASE"/>
    <property type="match status" value="1"/>
</dbReference>
<comment type="function">
    <text evidence="10">Catalyzes the reduction of fatty acyl-CoA to fatty alcohols.</text>
</comment>
<dbReference type="FunFam" id="3.40.50.720:FF:000143">
    <property type="entry name" value="Fatty acyl-CoA reductase"/>
    <property type="match status" value="2"/>
</dbReference>
<dbReference type="GO" id="GO:0080019">
    <property type="term" value="F:alcohol-forming very long-chain fatty acyl-CoA reductase activity"/>
    <property type="evidence" value="ECO:0007669"/>
    <property type="project" value="InterPro"/>
</dbReference>
<feature type="transmembrane region" description="Helical" evidence="10">
    <location>
        <begin position="475"/>
        <end position="494"/>
    </location>
</feature>
<feature type="transmembrane region" description="Helical" evidence="10">
    <location>
        <begin position="360"/>
        <end position="383"/>
    </location>
</feature>
<comment type="subcellular location">
    <subcellularLocation>
        <location evidence="1">Membrane</location>
        <topology evidence="1">Multi-pass membrane protein</topology>
    </subcellularLocation>
</comment>
<keyword evidence="5 10" id="KW-0521">NADP</keyword>
<dbReference type="GO" id="GO:0005777">
    <property type="term" value="C:peroxisome"/>
    <property type="evidence" value="ECO:0007669"/>
    <property type="project" value="TreeGrafter"/>
</dbReference>
<evidence type="ECO:0000256" key="6">
    <source>
        <dbReference type="ARBA" id="ARBA00022989"/>
    </source>
</evidence>
<evidence type="ECO:0000256" key="4">
    <source>
        <dbReference type="ARBA" id="ARBA00022692"/>
    </source>
</evidence>
<feature type="domain" description="Thioester reductase (TE)" evidence="12">
    <location>
        <begin position="23"/>
        <end position="291"/>
    </location>
</feature>
<proteinExistence type="inferred from homology"/>
<feature type="domain" description="Fatty acyl-CoA reductase C-terminal" evidence="11">
    <location>
        <begin position="368"/>
        <end position="459"/>
    </location>
</feature>
<dbReference type="InterPro" id="IPR036291">
    <property type="entry name" value="NAD(P)-bd_dom_sf"/>
</dbReference>
<accession>A0A835L2U1</accession>
<evidence type="ECO:0000256" key="8">
    <source>
        <dbReference type="ARBA" id="ARBA00023136"/>
    </source>
</evidence>
<evidence type="ECO:0000256" key="5">
    <source>
        <dbReference type="ARBA" id="ARBA00022857"/>
    </source>
</evidence>
<evidence type="ECO:0000259" key="12">
    <source>
        <dbReference type="Pfam" id="PF07993"/>
    </source>
</evidence>
<dbReference type="CDD" id="cd09071">
    <property type="entry name" value="FAR_C"/>
    <property type="match status" value="2"/>
</dbReference>
<comment type="similarity">
    <text evidence="2 10">Belongs to the fatty acyl-CoA reductase family.</text>
</comment>
<gene>
    <name evidence="13" type="ORF">HW555_008322</name>
</gene>
<dbReference type="CDD" id="cd05236">
    <property type="entry name" value="FAR-N_SDR_e"/>
    <property type="match status" value="2"/>
</dbReference>
<feature type="domain" description="Fatty acyl-CoA reductase C-terminal" evidence="11">
    <location>
        <begin position="860"/>
        <end position="951"/>
    </location>
</feature>
<name>A0A835L2U1_SPOEX</name>
<evidence type="ECO:0000256" key="2">
    <source>
        <dbReference type="ARBA" id="ARBA00005928"/>
    </source>
</evidence>
<dbReference type="Proteomes" id="UP000648187">
    <property type="component" value="Unassembled WGS sequence"/>
</dbReference>
<keyword evidence="10" id="KW-0560">Oxidoreductase</keyword>
<dbReference type="GO" id="GO:0102965">
    <property type="term" value="F:alcohol-forming long-chain fatty acyl-CoA reductase activity"/>
    <property type="evidence" value="ECO:0007669"/>
    <property type="project" value="UniProtKB-EC"/>
</dbReference>
<dbReference type="Pfam" id="PF03015">
    <property type="entry name" value="Sterile"/>
    <property type="match status" value="2"/>
</dbReference>
<dbReference type="EC" id="1.2.1.84" evidence="10"/>
<keyword evidence="6 10" id="KW-1133">Transmembrane helix</keyword>
<keyword evidence="3 10" id="KW-0444">Lipid biosynthesis</keyword>
<dbReference type="Gene3D" id="3.40.50.720">
    <property type="entry name" value="NAD(P)-binding Rossmann-like Domain"/>
    <property type="match status" value="2"/>
</dbReference>
<organism evidence="13 14">
    <name type="scientific">Spodoptera exigua</name>
    <name type="common">Beet armyworm</name>
    <name type="synonym">Noctua fulgens</name>
    <dbReference type="NCBI Taxonomy" id="7107"/>
    <lineage>
        <taxon>Eukaryota</taxon>
        <taxon>Metazoa</taxon>
        <taxon>Ecdysozoa</taxon>
        <taxon>Arthropoda</taxon>
        <taxon>Hexapoda</taxon>
        <taxon>Insecta</taxon>
        <taxon>Pterygota</taxon>
        <taxon>Neoptera</taxon>
        <taxon>Endopterygota</taxon>
        <taxon>Lepidoptera</taxon>
        <taxon>Glossata</taxon>
        <taxon>Ditrysia</taxon>
        <taxon>Noctuoidea</taxon>
        <taxon>Noctuidae</taxon>
        <taxon>Amphipyrinae</taxon>
        <taxon>Spodoptera</taxon>
    </lineage>
</organism>
<keyword evidence="7 10" id="KW-0443">Lipid metabolism</keyword>
<feature type="domain" description="Thioester reductase (TE)" evidence="12">
    <location>
        <begin position="533"/>
        <end position="798"/>
    </location>
</feature>
<dbReference type="PANTHER" id="PTHR11011">
    <property type="entry name" value="MALE STERILITY PROTEIN 2-RELATED"/>
    <property type="match status" value="1"/>
</dbReference>
<evidence type="ECO:0000256" key="7">
    <source>
        <dbReference type="ARBA" id="ARBA00023098"/>
    </source>
</evidence>
<evidence type="ECO:0000256" key="1">
    <source>
        <dbReference type="ARBA" id="ARBA00004141"/>
    </source>
</evidence>
<dbReference type="GO" id="GO:0035336">
    <property type="term" value="P:long-chain fatty-acyl-CoA metabolic process"/>
    <property type="evidence" value="ECO:0007669"/>
    <property type="project" value="TreeGrafter"/>
</dbReference>
<dbReference type="EMBL" id="JACKWZ010000159">
    <property type="protein sequence ID" value="KAF9413430.1"/>
    <property type="molecule type" value="Genomic_DNA"/>
</dbReference>
<dbReference type="AlphaFoldDB" id="A0A835L2U1"/>
<feature type="transmembrane region" description="Helical" evidence="10">
    <location>
        <begin position="975"/>
        <end position="995"/>
    </location>
</feature>
<dbReference type="SUPFAM" id="SSF51735">
    <property type="entry name" value="NAD(P)-binding Rossmann-fold domains"/>
    <property type="match status" value="2"/>
</dbReference>
<reference evidence="13" key="1">
    <citation type="submission" date="2020-08" db="EMBL/GenBank/DDBJ databases">
        <title>Spodoptera exigua strain:BAW_Kor-Di-RS1 Genome sequencing and assembly.</title>
        <authorList>
            <person name="Kim J."/>
            <person name="Nam H.Y."/>
            <person name="Kwon M."/>
            <person name="Choi J.H."/>
            <person name="Cho S.R."/>
            <person name="Kim G.-H."/>
        </authorList>
    </citation>
    <scope>NUCLEOTIDE SEQUENCE</scope>
    <source>
        <strain evidence="13">BAW_Kor-Di-RS1</strain>
        <tissue evidence="13">Whole-body</tissue>
    </source>
</reference>
<comment type="caution">
    <text evidence="13">The sequence shown here is derived from an EMBL/GenBank/DDBJ whole genome shotgun (WGS) entry which is preliminary data.</text>
</comment>
<evidence type="ECO:0000313" key="14">
    <source>
        <dbReference type="Proteomes" id="UP000648187"/>
    </source>
</evidence>
<keyword evidence="4 10" id="KW-0812">Transmembrane</keyword>
<dbReference type="Pfam" id="PF07993">
    <property type="entry name" value="NAD_binding_4"/>
    <property type="match status" value="2"/>
</dbReference>
<dbReference type="GO" id="GO:0016020">
    <property type="term" value="C:membrane"/>
    <property type="evidence" value="ECO:0007669"/>
    <property type="project" value="UniProtKB-SubCell"/>
</dbReference>
<evidence type="ECO:0000256" key="3">
    <source>
        <dbReference type="ARBA" id="ARBA00022516"/>
    </source>
</evidence>
<dbReference type="InterPro" id="IPR013120">
    <property type="entry name" value="FAR_NAD-bd"/>
</dbReference>
<evidence type="ECO:0000256" key="9">
    <source>
        <dbReference type="ARBA" id="ARBA00052530"/>
    </source>
</evidence>
<comment type="catalytic activity">
    <reaction evidence="9 10">
        <text>a long-chain fatty acyl-CoA + 2 NADPH + 2 H(+) = a long-chain primary fatty alcohol + 2 NADP(+) + CoA</text>
        <dbReference type="Rhea" id="RHEA:52716"/>
        <dbReference type="ChEBI" id="CHEBI:15378"/>
        <dbReference type="ChEBI" id="CHEBI:57287"/>
        <dbReference type="ChEBI" id="CHEBI:57783"/>
        <dbReference type="ChEBI" id="CHEBI:58349"/>
        <dbReference type="ChEBI" id="CHEBI:77396"/>
        <dbReference type="ChEBI" id="CHEBI:83139"/>
        <dbReference type="EC" id="1.2.1.84"/>
    </reaction>
</comment>
<protein>
    <recommendedName>
        <fullName evidence="10">Fatty acyl-CoA reductase</fullName>
        <ecNumber evidence="10">1.2.1.84</ecNumber>
    </recommendedName>
</protein>
<dbReference type="InterPro" id="IPR026055">
    <property type="entry name" value="FAR"/>
</dbReference>